<gene>
    <name evidence="4" type="ORF">H4696_003336</name>
</gene>
<dbReference type="PANTHER" id="PTHR47691:SF3">
    <property type="entry name" value="HTH-TYPE TRANSCRIPTIONAL REGULATOR RV0890C-RELATED"/>
    <property type="match status" value="1"/>
</dbReference>
<dbReference type="Proteomes" id="UP000631670">
    <property type="component" value="Unassembled WGS sequence"/>
</dbReference>
<evidence type="ECO:0000259" key="3">
    <source>
        <dbReference type="Pfam" id="PF12770"/>
    </source>
</evidence>
<keyword evidence="5" id="KW-1185">Reference proteome</keyword>
<organism evidence="4 5">
    <name type="scientific">Amycolatopsis lexingtonensis</name>
    <dbReference type="NCBI Taxonomy" id="218822"/>
    <lineage>
        <taxon>Bacteria</taxon>
        <taxon>Bacillati</taxon>
        <taxon>Actinomycetota</taxon>
        <taxon>Actinomycetes</taxon>
        <taxon>Pseudonocardiales</taxon>
        <taxon>Pseudonocardiaceae</taxon>
        <taxon>Amycolatopsis</taxon>
    </lineage>
</organism>
<reference evidence="4 5" key="1">
    <citation type="submission" date="2020-10" db="EMBL/GenBank/DDBJ databases">
        <title>Sequencing the genomes of 1000 actinobacteria strains.</title>
        <authorList>
            <person name="Klenk H.-P."/>
        </authorList>
    </citation>
    <scope>NUCLEOTIDE SEQUENCE [LARGE SCALE GENOMIC DNA]</scope>
    <source>
        <strain evidence="4 5">DSM 44653</strain>
    </source>
</reference>
<dbReference type="InterPro" id="IPR011990">
    <property type="entry name" value="TPR-like_helical_dom_sf"/>
</dbReference>
<protein>
    <submittedName>
        <fullName evidence="4">Tetratricopeptide (TPR) repeat protein</fullName>
    </submittedName>
</protein>
<dbReference type="PRINTS" id="PR00364">
    <property type="entry name" value="DISEASERSIST"/>
</dbReference>
<accession>A0ABR9HZ92</accession>
<dbReference type="SUPFAM" id="SSF52540">
    <property type="entry name" value="P-loop containing nucleoside triphosphate hydrolases"/>
    <property type="match status" value="1"/>
</dbReference>
<dbReference type="Gene3D" id="1.25.40.10">
    <property type="entry name" value="Tetratricopeptide repeat domain"/>
    <property type="match status" value="1"/>
</dbReference>
<evidence type="ECO:0000313" key="5">
    <source>
        <dbReference type="Proteomes" id="UP000631670"/>
    </source>
</evidence>
<dbReference type="EMBL" id="JADBEG010000001">
    <property type="protein sequence ID" value="MBE1496236.1"/>
    <property type="molecule type" value="Genomic_DNA"/>
</dbReference>
<evidence type="ECO:0000259" key="2">
    <source>
        <dbReference type="Pfam" id="PF00931"/>
    </source>
</evidence>
<comment type="caution">
    <text evidence="4">The sequence shown here is derived from an EMBL/GenBank/DDBJ whole genome shotgun (WGS) entry which is preliminary data.</text>
</comment>
<sequence>MAEHDGAPPFESATLRGPQLPVPRELPPDISGFTGRTEQLDELDRLLDGSRTTTSVVISSLSGTAGVGKTALAVHWGHRVSGRFPDGQLYVNLRGYDTEDPAAPEDVLADLLRALGIAEATMPAGLDRRASMYRSMVADRRILVILDNARTVDQIEPLLPGTVSCFVVVTSRDALPGLSVTQGASRVTVDLLSHEDAVDLLRRRLTTRVDDEPAAADELVEQCACLPIALRIVAELALERPQTKLRDLAGELADERRKLALLGSHGHARIAVRSVFSWSYQQLSPLQARAFRLMSVPPSGCAIDDYGLAALTGDITRAEAGDALHSLMRVNLVRQAANGRFFLHDLLRAYSAELGGEGSHRDEREHALDRLFVYHTYMSCRALDLLNPQHGRNRPVIPGPASPTLKLKNDEQAIAWLAAERQNVVAIARRFREKESGDQQSPVTALCRVAAEHNLGLFARHVGDVPGALQHFERASRALASSEPSYLRRIWLDQAEALLLAGLSNEAANSLDEVIAAAEHAVDDADLAEAELLRAVAALLDGNGRVAHEFAHAAERRFSTNGDIGWSAVAALTRLRADVKFGLANGAVTGWLAECAVRLADRLHNLRLVDESAAARLLAVRVLLRLGRVGEAEAEMDRVPKPRYMTPTDHQVLRWLCRAEIAVAMGNRRRALSCVRNGLIELDHRNDRPAGPDLAGGTAMHARELGQLGIQMMLSDRPADQDPQRLFAWVELARATAYRYESPIDDPALAERVDAFRQLTRSLQLAQLRGEPAAELVSRHNTLQHEISRLGRQANTRGGSRRRASFFQLTDQLGDRAFVNFLAIGETQLAVVIVGRNAHVVQIGSRRRAEELAWELYADIDAYAPDDLPQPIAEVVIASARRRAGCLDDLLLAPLAKLLSDRELVIVPSGPLHSVSWGSLPSLQSRPYVVTPSATAWLAAELPPKRDRVGETVLIRGPGVETDGSEFEGLLRLYPHAVSLSGRDATVAAVLECLDGAGMAHLAVQGQHEPENALFSRLELADGPLFAHDVLRLGVPPAQVVLAASELALTHVRPGDEPLGFAGALLASGVSTVVAAVTRVGRNAATQAMTEFHRRVAAGSRPASALALVTAQDPYRRPFVCVGSS</sequence>
<dbReference type="InterPro" id="IPR024983">
    <property type="entry name" value="CHAT_dom"/>
</dbReference>
<feature type="domain" description="CHAT" evidence="3">
    <location>
        <begin position="883"/>
        <end position="1107"/>
    </location>
</feature>
<dbReference type="SUPFAM" id="SSF48452">
    <property type="entry name" value="TPR-like"/>
    <property type="match status" value="1"/>
</dbReference>
<name>A0ABR9HZ92_9PSEU</name>
<dbReference type="Gene3D" id="3.40.50.300">
    <property type="entry name" value="P-loop containing nucleotide triphosphate hydrolases"/>
    <property type="match status" value="1"/>
</dbReference>
<dbReference type="InterPro" id="IPR027417">
    <property type="entry name" value="P-loop_NTPase"/>
</dbReference>
<proteinExistence type="predicted"/>
<dbReference type="Pfam" id="PF00931">
    <property type="entry name" value="NB-ARC"/>
    <property type="match status" value="1"/>
</dbReference>
<evidence type="ECO:0000256" key="1">
    <source>
        <dbReference type="SAM" id="MobiDB-lite"/>
    </source>
</evidence>
<dbReference type="RefSeq" id="WP_249026796.1">
    <property type="nucleotide sequence ID" value="NZ_JADBEG010000001.1"/>
</dbReference>
<feature type="region of interest" description="Disordered" evidence="1">
    <location>
        <begin position="1"/>
        <end position="35"/>
    </location>
</feature>
<dbReference type="PANTHER" id="PTHR47691">
    <property type="entry name" value="REGULATOR-RELATED"/>
    <property type="match status" value="1"/>
</dbReference>
<dbReference type="InterPro" id="IPR002182">
    <property type="entry name" value="NB-ARC"/>
</dbReference>
<dbReference type="Pfam" id="PF12770">
    <property type="entry name" value="CHAT"/>
    <property type="match status" value="1"/>
</dbReference>
<evidence type="ECO:0000313" key="4">
    <source>
        <dbReference type="EMBL" id="MBE1496236.1"/>
    </source>
</evidence>
<feature type="domain" description="NB-ARC" evidence="2">
    <location>
        <begin position="54"/>
        <end position="203"/>
    </location>
</feature>